<accession>A0A4R2LBF2</accession>
<dbReference type="Gene3D" id="3.90.1210.10">
    <property type="entry name" value="Antifreeze-like/N-acetylneuraminic acid synthase C-terminal domain"/>
    <property type="match status" value="1"/>
</dbReference>
<dbReference type="InterPro" id="IPR039246">
    <property type="entry name" value="Flagellar_FlgA"/>
</dbReference>
<sequence length="246" mass="25968">MKMSFTNMTATKRAPLPPFCRSILAGLLLLIAATGAADNSRQALDDIRATAEAFVLARLGGNANGTTASAGQLDPRLRLARCQQALVAFAVAGDRLKGNTSVGVQCPGSWRLYVPVKVETLRPVLALRHSLDRGKILGPDDLEFVTVDTDRLVRGYYADMASVTGHTLKRSAAGGTILTHTLVQEPPVIQRGQRVSLVSSGSGIAVQAPGEALADARIGDRLHVRNLSSGKTVQGIARSSGTVEVY</sequence>
<evidence type="ECO:0000256" key="5">
    <source>
        <dbReference type="ARBA" id="ARBA00022764"/>
    </source>
</evidence>
<dbReference type="PANTHER" id="PTHR36307">
    <property type="entry name" value="FLAGELLA BASAL BODY P-RING FORMATION PROTEIN FLGA"/>
    <property type="match status" value="1"/>
</dbReference>
<evidence type="ECO:0000256" key="4">
    <source>
        <dbReference type="ARBA" id="ARBA00022729"/>
    </source>
</evidence>
<proteinExistence type="inferred from homology"/>
<evidence type="ECO:0000256" key="7">
    <source>
        <dbReference type="RuleBase" id="RU362063"/>
    </source>
</evidence>
<keyword evidence="5 7" id="KW-0574">Periplasm</keyword>
<dbReference type="GO" id="GO:0044780">
    <property type="term" value="P:bacterial-type flagellum assembly"/>
    <property type="evidence" value="ECO:0007669"/>
    <property type="project" value="InterPro"/>
</dbReference>
<dbReference type="PANTHER" id="PTHR36307:SF1">
    <property type="entry name" value="FLAGELLA BASAL BODY P-RING FORMATION PROTEIN FLGA"/>
    <property type="match status" value="1"/>
</dbReference>
<dbReference type="InterPro" id="IPR017585">
    <property type="entry name" value="SAF_FlgA"/>
</dbReference>
<keyword evidence="9" id="KW-0966">Cell projection</keyword>
<feature type="signal peptide" evidence="7">
    <location>
        <begin position="1"/>
        <end position="36"/>
    </location>
</feature>
<gene>
    <name evidence="9" type="ORF">EV688_10479</name>
</gene>
<keyword evidence="10" id="KW-1185">Reference proteome</keyword>
<dbReference type="EMBL" id="SLWX01000004">
    <property type="protein sequence ID" value="TCO76625.1"/>
    <property type="molecule type" value="Genomic_DNA"/>
</dbReference>
<feature type="domain" description="SAF" evidence="8">
    <location>
        <begin position="122"/>
        <end position="184"/>
    </location>
</feature>
<comment type="subcellular location">
    <subcellularLocation>
        <location evidence="1 7">Periplasm</location>
    </subcellularLocation>
</comment>
<keyword evidence="9" id="KW-0282">Flagellum</keyword>
<dbReference type="GO" id="GO:0042597">
    <property type="term" value="C:periplasmic space"/>
    <property type="evidence" value="ECO:0007669"/>
    <property type="project" value="UniProtKB-SubCell"/>
</dbReference>
<dbReference type="CDD" id="cd11614">
    <property type="entry name" value="SAF_CpaB_FlgA_like"/>
    <property type="match status" value="1"/>
</dbReference>
<comment type="caution">
    <text evidence="9">The sequence shown here is derived from an EMBL/GenBank/DDBJ whole genome shotgun (WGS) entry which is preliminary data.</text>
</comment>
<dbReference type="Gene3D" id="2.30.30.760">
    <property type="match status" value="1"/>
</dbReference>
<evidence type="ECO:0000313" key="9">
    <source>
        <dbReference type="EMBL" id="TCO76625.1"/>
    </source>
</evidence>
<dbReference type="Pfam" id="PF13144">
    <property type="entry name" value="ChapFlgA"/>
    <property type="match status" value="1"/>
</dbReference>
<keyword evidence="4 7" id="KW-0732">Signal</keyword>
<dbReference type="AlphaFoldDB" id="A0A4R2LBF2"/>
<comment type="similarity">
    <text evidence="2 7">Belongs to the FlgA family.</text>
</comment>
<evidence type="ECO:0000256" key="1">
    <source>
        <dbReference type="ARBA" id="ARBA00004418"/>
    </source>
</evidence>
<evidence type="ECO:0000256" key="2">
    <source>
        <dbReference type="ARBA" id="ARBA00010474"/>
    </source>
</evidence>
<dbReference type="SMART" id="SM00858">
    <property type="entry name" value="SAF"/>
    <property type="match status" value="1"/>
</dbReference>
<dbReference type="NCBIfam" id="TIGR03170">
    <property type="entry name" value="flgA_cterm"/>
    <property type="match status" value="1"/>
</dbReference>
<dbReference type="Proteomes" id="UP000294980">
    <property type="component" value="Unassembled WGS sequence"/>
</dbReference>
<keyword evidence="7" id="KW-1005">Bacterial flagellum biogenesis</keyword>
<dbReference type="InterPro" id="IPR013974">
    <property type="entry name" value="SAF"/>
</dbReference>
<evidence type="ECO:0000259" key="8">
    <source>
        <dbReference type="SMART" id="SM00858"/>
    </source>
</evidence>
<reference evidence="9 10" key="1">
    <citation type="submission" date="2019-03" db="EMBL/GenBank/DDBJ databases">
        <title>Genomic Encyclopedia of Type Strains, Phase IV (KMG-IV): sequencing the most valuable type-strain genomes for metagenomic binning, comparative biology and taxonomic classification.</title>
        <authorList>
            <person name="Goeker M."/>
        </authorList>
    </citation>
    <scope>NUCLEOTIDE SEQUENCE [LARGE SCALE GENOMIC DNA]</scope>
    <source>
        <strain evidence="9 10">DSM 23344</strain>
    </source>
</reference>
<organism evidence="9 10">
    <name type="scientific">Chromatocurvus halotolerans</name>
    <dbReference type="NCBI Taxonomy" id="1132028"/>
    <lineage>
        <taxon>Bacteria</taxon>
        <taxon>Pseudomonadati</taxon>
        <taxon>Pseudomonadota</taxon>
        <taxon>Gammaproteobacteria</taxon>
        <taxon>Cellvibrionales</taxon>
        <taxon>Halieaceae</taxon>
        <taxon>Chromatocurvus</taxon>
    </lineage>
</organism>
<feature type="chain" id="PRO_5020965945" description="Flagella basal body P-ring formation protein FlgA" evidence="7">
    <location>
        <begin position="37"/>
        <end position="246"/>
    </location>
</feature>
<evidence type="ECO:0000256" key="3">
    <source>
        <dbReference type="ARBA" id="ARBA00014754"/>
    </source>
</evidence>
<keyword evidence="9" id="KW-0969">Cilium</keyword>
<dbReference type="Pfam" id="PF17656">
    <property type="entry name" value="ChapFlgA_N"/>
    <property type="match status" value="1"/>
</dbReference>
<evidence type="ECO:0000256" key="6">
    <source>
        <dbReference type="ARBA" id="ARBA00025643"/>
    </source>
</evidence>
<evidence type="ECO:0000313" key="10">
    <source>
        <dbReference type="Proteomes" id="UP000294980"/>
    </source>
</evidence>
<dbReference type="InterPro" id="IPR041231">
    <property type="entry name" value="FlgA_N"/>
</dbReference>
<name>A0A4R2LBF2_9GAMM</name>
<protein>
    <recommendedName>
        <fullName evidence="3 7">Flagella basal body P-ring formation protein FlgA</fullName>
    </recommendedName>
</protein>
<comment type="function">
    <text evidence="6 7">Involved in the assembly process of the P-ring formation. It may associate with FlgF on the rod constituting a structure essential for the P-ring assembly or may act as a modulator protein for the P-ring assembly.</text>
</comment>